<organism evidence="2 3">
    <name type="scientific">Vibrio alfacsensis</name>
    <dbReference type="NCBI Taxonomy" id="1074311"/>
    <lineage>
        <taxon>Bacteria</taxon>
        <taxon>Pseudomonadati</taxon>
        <taxon>Pseudomonadota</taxon>
        <taxon>Gammaproteobacteria</taxon>
        <taxon>Vibrionales</taxon>
        <taxon>Vibrionaceae</taxon>
        <taxon>Vibrio</taxon>
    </lineage>
</organism>
<evidence type="ECO:0000313" key="3">
    <source>
        <dbReference type="Proteomes" id="UP000262832"/>
    </source>
</evidence>
<gene>
    <name evidence="2" type="ORF">D1115_16520</name>
</gene>
<protein>
    <recommendedName>
        <fullName evidence="4">DUF2330 domain-containing protein</fullName>
    </recommendedName>
</protein>
<evidence type="ECO:0000313" key="2">
    <source>
        <dbReference type="EMBL" id="AXY02635.1"/>
    </source>
</evidence>
<sequence>MIAQAIVRLTMAMSLMFCTLIGSTTYANTNPALRISLEEKQILMEIRNNVFGGARLDAAFRQATISGQEPPIFPYDVDDRGLIIWELDPAQTHAFSRNVGIFPPYQIASVNPIVVHRSPTDAARFEEFLEEKGWQRLREMLFPKRFYVVADIGLTTRAEQGYKVDLKTFVQLPGSDTTYLYRFASYKATPGTDLLQLSNLTPAQIQLTSLPQQWSGTLLTNEGSLHWTVPLKTKKADMSKINKRQRFSQWYLDASEKVLGPMGSLSRYYYDGSSVSAKFIATKPKSADIHHDFSWGQFAIGSPEAFVLAETSEFLIQPVTSPVQVLAGGVRACALATQSSNSSELFSHLIGCVLEGQSPQDVFATLFGIAQSQPTVLPAQTLPTLYYALLDIYQGLGILYGIEKPKMFFSLLTAPKTLFINFEIPANRIRAFEKAFLPPSFELAKMRFYPEQRKAVYAVSLNIYQSVGQNLNGYRAEWSTYVINPEESDPKPRFSVLEAQTNIGGFDPIVALERYLPGMDFSNPATLAQLIEPPSDQFTYTENIDDGIQVRLRDNIEGIVLDVDIQYPPTSQMLKTNPTTEWMEANDFVYWGKVADILKYDQQVMFADLLVFPVKSTDLISDSTFAEYVKPKPLPIIIWNGGQDIALEPWGNLEAVIVDE</sequence>
<evidence type="ECO:0000256" key="1">
    <source>
        <dbReference type="SAM" id="SignalP"/>
    </source>
</evidence>
<name>A0ABN5PMP5_9VIBR</name>
<reference evidence="2 3" key="1">
    <citation type="submission" date="2018-08" db="EMBL/GenBank/DDBJ databases">
        <title>Genomic taxonomy of the Vibrionaceae family.</title>
        <authorList>
            <person name="Gomez-Gil B."/>
            <person name="Tanaka M."/>
            <person name="Sawabe T."/>
            <person name="Enciso-Ibarra K."/>
        </authorList>
    </citation>
    <scope>NUCLEOTIDE SEQUENCE [LARGE SCALE GENOMIC DNA]</scope>
    <source>
        <strain evidence="2 3">CAIM 1831</strain>
    </source>
</reference>
<dbReference type="Proteomes" id="UP000262832">
    <property type="component" value="Chromosome II"/>
</dbReference>
<keyword evidence="1" id="KW-0732">Signal</keyword>
<evidence type="ECO:0008006" key="4">
    <source>
        <dbReference type="Google" id="ProtNLM"/>
    </source>
</evidence>
<proteinExistence type="predicted"/>
<keyword evidence="3" id="KW-1185">Reference proteome</keyword>
<dbReference type="RefSeq" id="WP_128812546.1">
    <property type="nucleotide sequence ID" value="NZ_CP032094.1"/>
</dbReference>
<feature type="signal peptide" evidence="1">
    <location>
        <begin position="1"/>
        <end position="27"/>
    </location>
</feature>
<feature type="chain" id="PRO_5046451399" description="DUF2330 domain-containing protein" evidence="1">
    <location>
        <begin position="28"/>
        <end position="660"/>
    </location>
</feature>
<dbReference type="EMBL" id="CP032094">
    <property type="protein sequence ID" value="AXY02635.1"/>
    <property type="molecule type" value="Genomic_DNA"/>
</dbReference>
<accession>A0ABN5PMP5</accession>